<proteinExistence type="predicted"/>
<dbReference type="InterPro" id="IPR005883">
    <property type="entry name" value="PilM"/>
</dbReference>
<dbReference type="InterPro" id="IPR043129">
    <property type="entry name" value="ATPase_NBD"/>
</dbReference>
<dbReference type="EMBL" id="CADCTO010000223">
    <property type="protein sequence ID" value="CAA9247363.1"/>
    <property type="molecule type" value="Genomic_DNA"/>
</dbReference>
<sequence length="386" mass="40681">MSAFASLFGKETLIGLDIGSAYMKAVQVEPSKGRVKVARAAQHKTPADAVRDGIVVDKAAVGDALRQMLKTAGISATGAVTAVSGPTVTVRHIKLPKMPEAALKKSARYEASKYLSANVEDSAIEFDILGPCPDAEDQMNVMLVAAPREMVESRVAAVEMAGLEAVGVDVESFALQRALVDCNVGAFSDGGMRALVDMGAAHTEVTILNGTAFALTRSIPIAGDSFTNVFKSQLRCSAEEAEQHKAAADLLLLLDGSGTAEELEGARLLQPMLDELLREIRRSIHYYQSQLPEGSERAALQEIILSGGTAQMRGIPEYMKARLGTEVVRGNAFSNPFFETHAESAGFLQEQHPRLMIGLGLAAKDALPATAAPAPAAVAVAAPVLA</sequence>
<accession>A0A6J4IDH1</accession>
<feature type="domain" description="SHS2" evidence="1">
    <location>
        <begin position="13"/>
        <end position="179"/>
    </location>
</feature>
<dbReference type="Pfam" id="PF11104">
    <property type="entry name" value="PilM_2"/>
    <property type="match status" value="1"/>
</dbReference>
<dbReference type="InterPro" id="IPR050696">
    <property type="entry name" value="FtsA/MreB"/>
</dbReference>
<name>A0A6J4IDH1_9BACT</name>
<dbReference type="Gene3D" id="3.30.1490.300">
    <property type="match status" value="1"/>
</dbReference>
<dbReference type="InterPro" id="IPR003494">
    <property type="entry name" value="SHS2_FtsA"/>
</dbReference>
<protein>
    <recommendedName>
        <fullName evidence="1">SHS2 domain-containing protein</fullName>
    </recommendedName>
</protein>
<dbReference type="Gene3D" id="3.30.420.40">
    <property type="match status" value="2"/>
</dbReference>
<reference evidence="2" key="1">
    <citation type="submission" date="2020-02" db="EMBL/GenBank/DDBJ databases">
        <authorList>
            <person name="Meier V. D."/>
        </authorList>
    </citation>
    <scope>NUCLEOTIDE SEQUENCE</scope>
    <source>
        <strain evidence="2">AVDCRST_MAG63</strain>
    </source>
</reference>
<dbReference type="GO" id="GO:0051301">
    <property type="term" value="P:cell division"/>
    <property type="evidence" value="ECO:0007669"/>
    <property type="project" value="InterPro"/>
</dbReference>
<dbReference type="CDD" id="cd24049">
    <property type="entry name" value="ASKHA_NBD_PilM"/>
    <property type="match status" value="1"/>
</dbReference>
<dbReference type="AlphaFoldDB" id="A0A6J4IDH1"/>
<dbReference type="SMART" id="SM00842">
    <property type="entry name" value="FtsA"/>
    <property type="match status" value="1"/>
</dbReference>
<evidence type="ECO:0000313" key="2">
    <source>
        <dbReference type="EMBL" id="CAA9247363.1"/>
    </source>
</evidence>
<dbReference type="PANTHER" id="PTHR32432:SF3">
    <property type="entry name" value="ETHANOLAMINE UTILIZATION PROTEIN EUTJ"/>
    <property type="match status" value="1"/>
</dbReference>
<evidence type="ECO:0000259" key="1">
    <source>
        <dbReference type="SMART" id="SM00842"/>
    </source>
</evidence>
<dbReference type="SUPFAM" id="SSF53067">
    <property type="entry name" value="Actin-like ATPase domain"/>
    <property type="match status" value="2"/>
</dbReference>
<dbReference type="NCBIfam" id="TIGR01175">
    <property type="entry name" value="pilM"/>
    <property type="match status" value="1"/>
</dbReference>
<organism evidence="2">
    <name type="scientific">uncultured Armatimonadetes bacterium</name>
    <dbReference type="NCBI Taxonomy" id="157466"/>
    <lineage>
        <taxon>Bacteria</taxon>
        <taxon>Bacillati</taxon>
        <taxon>Armatimonadota</taxon>
        <taxon>environmental samples</taxon>
    </lineage>
</organism>
<gene>
    <name evidence="2" type="ORF">AVDCRST_MAG63-1731</name>
</gene>
<dbReference type="PIRSF" id="PIRSF019169">
    <property type="entry name" value="PilM"/>
    <property type="match status" value="1"/>
</dbReference>
<dbReference type="PANTHER" id="PTHR32432">
    <property type="entry name" value="CELL DIVISION PROTEIN FTSA-RELATED"/>
    <property type="match status" value="1"/>
</dbReference>